<feature type="region of interest" description="Disordered" evidence="6">
    <location>
        <begin position="333"/>
        <end position="368"/>
    </location>
</feature>
<gene>
    <name evidence="9" type="ORF">LEMA_P066940.1</name>
</gene>
<evidence type="ECO:0000256" key="6">
    <source>
        <dbReference type="SAM" id="MobiDB-lite"/>
    </source>
</evidence>
<evidence type="ECO:0000256" key="2">
    <source>
        <dbReference type="ARBA" id="ARBA00022692"/>
    </source>
</evidence>
<evidence type="ECO:0000313" key="9">
    <source>
        <dbReference type="EMBL" id="CBX90568.1"/>
    </source>
</evidence>
<dbReference type="InterPro" id="IPR052337">
    <property type="entry name" value="SAT4-like"/>
</dbReference>
<keyword evidence="3 7" id="KW-1133">Transmembrane helix</keyword>
<feature type="transmembrane region" description="Helical" evidence="7">
    <location>
        <begin position="189"/>
        <end position="215"/>
    </location>
</feature>
<feature type="domain" description="Rhodopsin" evidence="8">
    <location>
        <begin position="152"/>
        <end position="252"/>
    </location>
</feature>
<dbReference type="HOGENOM" id="CLU_028200_0_2_1"/>
<reference evidence="10" key="1">
    <citation type="journal article" date="2011" name="Nat. Commun.">
        <title>Effector diversification within compartments of the Leptosphaeria maculans genome affected by Repeat-Induced Point mutations.</title>
        <authorList>
            <person name="Rouxel T."/>
            <person name="Grandaubert J."/>
            <person name="Hane J.K."/>
            <person name="Hoede C."/>
            <person name="van de Wouw A.P."/>
            <person name="Couloux A."/>
            <person name="Dominguez V."/>
            <person name="Anthouard V."/>
            <person name="Bally P."/>
            <person name="Bourras S."/>
            <person name="Cozijnsen A.J."/>
            <person name="Ciuffetti L.M."/>
            <person name="Degrave A."/>
            <person name="Dilmaghani A."/>
            <person name="Duret L."/>
            <person name="Fudal I."/>
            <person name="Goodwin S.B."/>
            <person name="Gout L."/>
            <person name="Glaser N."/>
            <person name="Linglin J."/>
            <person name="Kema G.H.J."/>
            <person name="Lapalu N."/>
            <person name="Lawrence C.B."/>
            <person name="May K."/>
            <person name="Meyer M."/>
            <person name="Ollivier B."/>
            <person name="Poulain J."/>
            <person name="Schoch C.L."/>
            <person name="Simon A."/>
            <person name="Spatafora J.W."/>
            <person name="Stachowiak A."/>
            <person name="Turgeon B.G."/>
            <person name="Tyler B.M."/>
            <person name="Vincent D."/>
            <person name="Weissenbach J."/>
            <person name="Amselem J."/>
            <person name="Quesneville H."/>
            <person name="Oliver R.P."/>
            <person name="Wincker P."/>
            <person name="Balesdent M.-H."/>
            <person name="Howlett B.J."/>
        </authorList>
    </citation>
    <scope>NUCLEOTIDE SEQUENCE [LARGE SCALE GENOMIC DNA]</scope>
    <source>
        <strain evidence="10">JN3 / isolate v23.1.3 / race Av1-4-5-6-7-8</strain>
    </source>
</reference>
<sequence>MSNLSPEEIAELAKEDNGPKTRAIAYSFTVTAVICVSLRMYTRIRYLGRSLGWEDYTIGASIICAIITAVFQILQFNAGGGRHAVTIPFPDGLVPILKNLYISIIFYNLSLTLTKVSILLQYGRIFTVREMRIPLRIVMAMCISYGIAVICTLWYSHAGFNILIDVLVATLPVRVIWKLQIPKQQKIALLSILTIGWFVCVVSILRLHALTVMVANPQDTTWYSAASAYWSTIEMNMAILCASLPALKPLLVNIIPGFASRTTSRGYGPNSGRRPSFPFATIGGSKAKRTVDEELEMEPKRTINTQVYPSASNTSVHGKDIYVTRQFEQHCHFDRDVHNSDSESQKDLADSESQKGLVEEPPKVYEKR</sequence>
<organism evidence="9 10">
    <name type="scientific">Leptosphaeria maculans (strain JN3 / isolate v23.1.3 / race Av1-4-5-6-7-8)</name>
    <name type="common">Blackleg fungus</name>
    <name type="synonym">Phoma lingam</name>
    <dbReference type="NCBI Taxonomy" id="985895"/>
    <lineage>
        <taxon>Eukaryota</taxon>
        <taxon>Fungi</taxon>
        <taxon>Dikarya</taxon>
        <taxon>Ascomycota</taxon>
        <taxon>Pezizomycotina</taxon>
        <taxon>Dothideomycetes</taxon>
        <taxon>Pleosporomycetidae</taxon>
        <taxon>Pleosporales</taxon>
        <taxon>Pleosporineae</taxon>
        <taxon>Leptosphaeriaceae</taxon>
        <taxon>Plenodomus</taxon>
        <taxon>Plenodomus lingam/Leptosphaeria maculans species complex</taxon>
    </lineage>
</organism>
<dbReference type="PANTHER" id="PTHR33048:SF47">
    <property type="entry name" value="INTEGRAL MEMBRANE PROTEIN-RELATED"/>
    <property type="match status" value="1"/>
</dbReference>
<evidence type="ECO:0000256" key="5">
    <source>
        <dbReference type="ARBA" id="ARBA00038359"/>
    </source>
</evidence>
<dbReference type="AlphaFoldDB" id="E4ZGZ8"/>
<proteinExistence type="inferred from homology"/>
<comment type="subcellular location">
    <subcellularLocation>
        <location evidence="1">Membrane</location>
        <topology evidence="1">Multi-pass membrane protein</topology>
    </subcellularLocation>
</comment>
<dbReference type="PANTHER" id="PTHR33048">
    <property type="entry name" value="PTH11-LIKE INTEGRAL MEMBRANE PROTEIN (AFU_ORTHOLOGUE AFUA_5G11245)"/>
    <property type="match status" value="1"/>
</dbReference>
<comment type="similarity">
    <text evidence="5">Belongs to the SAT4 family.</text>
</comment>
<dbReference type="eggNOG" id="ENOG502SHQF">
    <property type="taxonomic scope" value="Eukaryota"/>
</dbReference>
<dbReference type="OMA" id="MRIPLHI"/>
<feature type="transmembrane region" description="Helical" evidence="7">
    <location>
        <begin position="135"/>
        <end position="155"/>
    </location>
</feature>
<keyword evidence="10" id="KW-1185">Reference proteome</keyword>
<evidence type="ECO:0000256" key="1">
    <source>
        <dbReference type="ARBA" id="ARBA00004141"/>
    </source>
</evidence>
<keyword evidence="4 7" id="KW-0472">Membrane</keyword>
<feature type="transmembrane region" description="Helical" evidence="7">
    <location>
        <begin position="23"/>
        <end position="41"/>
    </location>
</feature>
<dbReference type="Pfam" id="PF20684">
    <property type="entry name" value="Fung_rhodopsin"/>
    <property type="match status" value="1"/>
</dbReference>
<evidence type="ECO:0000256" key="4">
    <source>
        <dbReference type="ARBA" id="ARBA00023136"/>
    </source>
</evidence>
<evidence type="ECO:0000256" key="7">
    <source>
        <dbReference type="SAM" id="Phobius"/>
    </source>
</evidence>
<dbReference type="OrthoDB" id="444631at2759"/>
<protein>
    <recommendedName>
        <fullName evidence="8">Rhodopsin domain-containing protein</fullName>
    </recommendedName>
</protein>
<name>E4ZGZ8_LEPMJ</name>
<accession>E4ZGZ8</accession>
<evidence type="ECO:0000313" key="10">
    <source>
        <dbReference type="Proteomes" id="UP000002668"/>
    </source>
</evidence>
<feature type="transmembrane region" description="Helical" evidence="7">
    <location>
        <begin position="53"/>
        <end position="74"/>
    </location>
</feature>
<evidence type="ECO:0000256" key="3">
    <source>
        <dbReference type="ARBA" id="ARBA00022989"/>
    </source>
</evidence>
<dbReference type="Proteomes" id="UP000002668">
    <property type="component" value="Genome"/>
</dbReference>
<dbReference type="VEuPathDB" id="FungiDB:LEMA_P066940.1"/>
<dbReference type="InterPro" id="IPR049326">
    <property type="entry name" value="Rhodopsin_dom_fungi"/>
</dbReference>
<feature type="transmembrane region" description="Helical" evidence="7">
    <location>
        <begin position="100"/>
        <end position="123"/>
    </location>
</feature>
<evidence type="ECO:0000259" key="8">
    <source>
        <dbReference type="Pfam" id="PF20684"/>
    </source>
</evidence>
<keyword evidence="2 7" id="KW-0812">Transmembrane</keyword>
<dbReference type="GO" id="GO:0016020">
    <property type="term" value="C:membrane"/>
    <property type="evidence" value="ECO:0007669"/>
    <property type="project" value="UniProtKB-SubCell"/>
</dbReference>
<dbReference type="STRING" id="985895.E4ZGZ8"/>
<dbReference type="InParanoid" id="E4ZGZ8"/>
<dbReference type="EMBL" id="FP929064">
    <property type="protein sequence ID" value="CBX90568.1"/>
    <property type="molecule type" value="Genomic_DNA"/>
</dbReference>